<keyword evidence="2" id="KW-1185">Reference proteome</keyword>
<evidence type="ECO:0000313" key="2">
    <source>
        <dbReference type="Proteomes" id="UP000324222"/>
    </source>
</evidence>
<name>A0A5B7F4R2_PORTR</name>
<gene>
    <name evidence="1" type="ORF">E2C01_035653</name>
</gene>
<dbReference type="EMBL" id="VSRR010005284">
    <property type="protein sequence ID" value="MPC42041.1"/>
    <property type="molecule type" value="Genomic_DNA"/>
</dbReference>
<organism evidence="1 2">
    <name type="scientific">Portunus trituberculatus</name>
    <name type="common">Swimming crab</name>
    <name type="synonym">Neptunus trituberculatus</name>
    <dbReference type="NCBI Taxonomy" id="210409"/>
    <lineage>
        <taxon>Eukaryota</taxon>
        <taxon>Metazoa</taxon>
        <taxon>Ecdysozoa</taxon>
        <taxon>Arthropoda</taxon>
        <taxon>Crustacea</taxon>
        <taxon>Multicrustacea</taxon>
        <taxon>Malacostraca</taxon>
        <taxon>Eumalacostraca</taxon>
        <taxon>Eucarida</taxon>
        <taxon>Decapoda</taxon>
        <taxon>Pleocyemata</taxon>
        <taxon>Brachyura</taxon>
        <taxon>Eubrachyura</taxon>
        <taxon>Portunoidea</taxon>
        <taxon>Portunidae</taxon>
        <taxon>Portuninae</taxon>
        <taxon>Portunus</taxon>
    </lineage>
</organism>
<dbReference type="AlphaFoldDB" id="A0A5B7F4R2"/>
<reference evidence="1 2" key="1">
    <citation type="submission" date="2019-05" db="EMBL/GenBank/DDBJ databases">
        <title>Another draft genome of Portunus trituberculatus and its Hox gene families provides insights of decapod evolution.</title>
        <authorList>
            <person name="Jeong J.-H."/>
            <person name="Song I."/>
            <person name="Kim S."/>
            <person name="Choi T."/>
            <person name="Kim D."/>
            <person name="Ryu S."/>
            <person name="Kim W."/>
        </authorList>
    </citation>
    <scope>NUCLEOTIDE SEQUENCE [LARGE SCALE GENOMIC DNA]</scope>
    <source>
        <tissue evidence="1">Muscle</tissue>
    </source>
</reference>
<sequence>MLFATLRCSDRALHSHSNVVERQPKHVVLDEETVAKRFEHKGLIESMRRVIIHLSGDCEGGGGGSGGGGVSEAATCHRPVQYEHSPKTTNTTVHNVALSLSSPDYQSDKILHTKQPTSG</sequence>
<dbReference type="Proteomes" id="UP000324222">
    <property type="component" value="Unassembled WGS sequence"/>
</dbReference>
<accession>A0A5B7F4R2</accession>
<protein>
    <submittedName>
        <fullName evidence="1">Uncharacterized protein</fullName>
    </submittedName>
</protein>
<proteinExistence type="predicted"/>
<comment type="caution">
    <text evidence="1">The sequence shown here is derived from an EMBL/GenBank/DDBJ whole genome shotgun (WGS) entry which is preliminary data.</text>
</comment>
<evidence type="ECO:0000313" key="1">
    <source>
        <dbReference type="EMBL" id="MPC42041.1"/>
    </source>
</evidence>